<feature type="region of interest" description="Disordered" evidence="1">
    <location>
        <begin position="1"/>
        <end position="20"/>
    </location>
</feature>
<dbReference type="InterPro" id="IPR040976">
    <property type="entry name" value="Pkinase_fungal"/>
</dbReference>
<dbReference type="Proteomes" id="UP001215151">
    <property type="component" value="Unassembled WGS sequence"/>
</dbReference>
<evidence type="ECO:0000259" key="2">
    <source>
        <dbReference type="Pfam" id="PF17667"/>
    </source>
</evidence>
<proteinExistence type="predicted"/>
<dbReference type="PROSITE" id="PS00109">
    <property type="entry name" value="PROTEIN_KINASE_TYR"/>
    <property type="match status" value="1"/>
</dbReference>
<organism evidence="3 4">
    <name type="scientific">Trametes cubensis</name>
    <dbReference type="NCBI Taxonomy" id="1111947"/>
    <lineage>
        <taxon>Eukaryota</taxon>
        <taxon>Fungi</taxon>
        <taxon>Dikarya</taxon>
        <taxon>Basidiomycota</taxon>
        <taxon>Agaricomycotina</taxon>
        <taxon>Agaricomycetes</taxon>
        <taxon>Polyporales</taxon>
        <taxon>Polyporaceae</taxon>
        <taxon>Trametes</taxon>
    </lineage>
</organism>
<sequence>MPVASPSTEATPAPNPPPENVDLAQCFRPCPEALMVELEADNKVRIHVQKIRFAVNEDEMYHPVRTLLTLISRTIFESFSADDLARLHLEPGRPIVFLSHRGCPLAHFPNDNPKNSPSLVGVFDLSGGLRYPTHSDGTYRDIPYHRVETVVELMYRRGEFAAKSKASSDVHHILQARPDRPACYAMSATPAAFQLLYGSPLGLQASQTVSWTDLKTLCAFVYSLYAPPDDHILYDRTVTWKESPESPFSAPTWTIVTKREVLGGAVIDFVGYPYGRQTTVLRSETTGWQAPIIIKDYYWDNDRAYEEAELLNWHVHYDGFVPGVVRMLSCQNVSNNGEVIVFRDPKEDVVMVKRRLVFADYGVGLEHAKSVNDLLMAIYDILEVHRTVAARRHVLHRDMSLANILMYPQRNLWEGAPWMKDMPPLIDDVLGAVKSVIREGEAQKARGMMIDFDHSALLCDGGEQSPEDQQDIEEELSRRIGTSMYIARAVNRAIVPGTITALRYRPMPSLAGKAKELYLKAYGNARYDQYNDFPGGPTFHGGTPRPGDDDELDEIAYRLPFRHRWEHDAESVFWAMYSILLRVRPQNGKETPSTRASAKYVWGILQRHRIPGSGRRGVYDERELILERSKKNFVSSFLPAMVDVAHLLQSIAVQVNPSYALMDPLPPFEDHLHEAMQRLILQYLVDHEDEPIPLTPGVLRSFENEDEDEDEDEDVRAGWKRAREGGCGGIYRPVFPKLGTECTRPREDDNRE</sequence>
<feature type="domain" description="Fungal-type protein kinase" evidence="2">
    <location>
        <begin position="351"/>
        <end position="579"/>
    </location>
</feature>
<feature type="compositionally biased region" description="Low complexity" evidence="1">
    <location>
        <begin position="1"/>
        <end position="12"/>
    </location>
</feature>
<protein>
    <recommendedName>
        <fullName evidence="2">Fungal-type protein kinase domain-containing protein</fullName>
    </recommendedName>
</protein>
<name>A0AAD7XA81_9APHY</name>
<keyword evidence="4" id="KW-1185">Reference proteome</keyword>
<reference evidence="3" key="1">
    <citation type="submission" date="2022-11" db="EMBL/GenBank/DDBJ databases">
        <title>Genome Sequence of Cubamyces cubensis.</title>
        <authorList>
            <person name="Buettner E."/>
        </authorList>
    </citation>
    <scope>NUCLEOTIDE SEQUENCE</scope>
    <source>
        <strain evidence="3">MPL-01</strain>
    </source>
</reference>
<dbReference type="InterPro" id="IPR008266">
    <property type="entry name" value="Tyr_kinase_AS"/>
</dbReference>
<feature type="compositionally biased region" description="Acidic residues" evidence="1">
    <location>
        <begin position="704"/>
        <end position="714"/>
    </location>
</feature>
<evidence type="ECO:0000256" key="1">
    <source>
        <dbReference type="SAM" id="MobiDB-lite"/>
    </source>
</evidence>
<feature type="region of interest" description="Disordered" evidence="1">
    <location>
        <begin position="696"/>
        <end position="717"/>
    </location>
</feature>
<dbReference type="AlphaFoldDB" id="A0AAD7XA81"/>
<evidence type="ECO:0000313" key="4">
    <source>
        <dbReference type="Proteomes" id="UP001215151"/>
    </source>
</evidence>
<comment type="caution">
    <text evidence="3">The sequence shown here is derived from an EMBL/GenBank/DDBJ whole genome shotgun (WGS) entry which is preliminary data.</text>
</comment>
<dbReference type="GO" id="GO:0004672">
    <property type="term" value="F:protein kinase activity"/>
    <property type="evidence" value="ECO:0007669"/>
    <property type="project" value="InterPro"/>
</dbReference>
<dbReference type="Pfam" id="PF17667">
    <property type="entry name" value="Pkinase_fungal"/>
    <property type="match status" value="1"/>
</dbReference>
<gene>
    <name evidence="3" type="ORF">ONZ51_g6240</name>
</gene>
<dbReference type="EMBL" id="JAPEVG010000146">
    <property type="protein sequence ID" value="KAJ8481068.1"/>
    <property type="molecule type" value="Genomic_DNA"/>
</dbReference>
<evidence type="ECO:0000313" key="3">
    <source>
        <dbReference type="EMBL" id="KAJ8481068.1"/>
    </source>
</evidence>
<accession>A0AAD7XA81</accession>